<accession>N8Q630</accession>
<dbReference type="OrthoDB" id="6694654at2"/>
<dbReference type="eggNOG" id="ENOG50301CT">
    <property type="taxonomic scope" value="Bacteria"/>
</dbReference>
<name>N8Q630_9GAMM</name>
<evidence type="ECO:0000313" key="2">
    <source>
        <dbReference type="Proteomes" id="UP000013086"/>
    </source>
</evidence>
<dbReference type="RefSeq" id="WP_004649378.1">
    <property type="nucleotide sequence ID" value="NZ_KB849166.1"/>
</dbReference>
<organism evidence="1 2">
    <name type="scientific">Acinetobacter bohemicus ANC 3994</name>
    <dbReference type="NCBI Taxonomy" id="1217715"/>
    <lineage>
        <taxon>Bacteria</taxon>
        <taxon>Pseudomonadati</taxon>
        <taxon>Pseudomonadota</taxon>
        <taxon>Gammaproteobacteria</taxon>
        <taxon>Moraxellales</taxon>
        <taxon>Moraxellaceae</taxon>
        <taxon>Acinetobacter</taxon>
    </lineage>
</organism>
<dbReference type="AlphaFoldDB" id="N8Q630"/>
<dbReference type="EMBL" id="APOH01000021">
    <property type="protein sequence ID" value="ENU18648.1"/>
    <property type="molecule type" value="Genomic_DNA"/>
</dbReference>
<comment type="caution">
    <text evidence="1">The sequence shown here is derived from an EMBL/GenBank/DDBJ whole genome shotgun (WGS) entry which is preliminary data.</text>
</comment>
<proteinExistence type="predicted"/>
<protein>
    <submittedName>
        <fullName evidence="1">Uncharacterized protein</fullName>
    </submittedName>
</protein>
<dbReference type="PATRIC" id="fig|1217715.3.peg.2713"/>
<gene>
    <name evidence="1" type="ORF">F994_02775</name>
</gene>
<reference evidence="1 2" key="1">
    <citation type="submission" date="2013-02" db="EMBL/GenBank/DDBJ databases">
        <title>The Genome Sequence of Acinetobacter sp. ANC 3994.</title>
        <authorList>
            <consortium name="The Broad Institute Genome Sequencing Platform"/>
            <consortium name="The Broad Institute Genome Sequencing Center for Infectious Disease"/>
            <person name="Cerqueira G."/>
            <person name="Feldgarden M."/>
            <person name="Courvalin P."/>
            <person name="Perichon B."/>
            <person name="Grillot-Courvalin C."/>
            <person name="Clermont D."/>
            <person name="Rocha E."/>
            <person name="Yoon E.-J."/>
            <person name="Nemec A."/>
            <person name="Walker B."/>
            <person name="Young S.K."/>
            <person name="Zeng Q."/>
            <person name="Gargeya S."/>
            <person name="Fitzgerald M."/>
            <person name="Haas B."/>
            <person name="Abouelleil A."/>
            <person name="Alvarado L."/>
            <person name="Arachchi H.M."/>
            <person name="Berlin A.M."/>
            <person name="Chapman S.B."/>
            <person name="Dewar J."/>
            <person name="Goldberg J."/>
            <person name="Griggs A."/>
            <person name="Gujja S."/>
            <person name="Hansen M."/>
            <person name="Howarth C."/>
            <person name="Imamovic A."/>
            <person name="Larimer J."/>
            <person name="McCowan C."/>
            <person name="Murphy C."/>
            <person name="Neiman D."/>
            <person name="Pearson M."/>
            <person name="Priest M."/>
            <person name="Roberts A."/>
            <person name="Saif S."/>
            <person name="Shea T."/>
            <person name="Sisk P."/>
            <person name="Sykes S."/>
            <person name="Wortman J."/>
            <person name="Nusbaum C."/>
            <person name="Birren B."/>
        </authorList>
    </citation>
    <scope>NUCLEOTIDE SEQUENCE [LARGE SCALE GENOMIC DNA]</scope>
    <source>
        <strain evidence="1 2">ANC 3994</strain>
    </source>
</reference>
<dbReference type="Proteomes" id="UP000013086">
    <property type="component" value="Unassembled WGS sequence"/>
</dbReference>
<sequence length="107" mass="12329">MSEIVSKPPTQSVSVAGFKADLYAADEVKIDWNTLLNIPKFQMYATEKTGRSIGNVMEWIVDFMRQEVNQRGEQVAFQDYSMWHDKKGYWKNEDVYGALIEAKENDG</sequence>
<dbReference type="HOGENOM" id="CLU_151946_0_0_6"/>
<evidence type="ECO:0000313" key="1">
    <source>
        <dbReference type="EMBL" id="ENU18648.1"/>
    </source>
</evidence>